<evidence type="ECO:0000259" key="9">
    <source>
        <dbReference type="Pfam" id="PF01248"/>
    </source>
</evidence>
<dbReference type="GO" id="GO:0006397">
    <property type="term" value="P:mRNA processing"/>
    <property type="evidence" value="ECO:0007669"/>
    <property type="project" value="UniProtKB-KW"/>
</dbReference>
<dbReference type="GO" id="GO:0005730">
    <property type="term" value="C:nucleolus"/>
    <property type="evidence" value="ECO:0007669"/>
    <property type="project" value="UniProtKB-SubCell"/>
</dbReference>
<evidence type="ECO:0000256" key="3">
    <source>
        <dbReference type="ARBA" id="ARBA00022664"/>
    </source>
</evidence>
<feature type="domain" description="Ribosomal protein eL8/eL30/eS12/Gadd45" evidence="9">
    <location>
        <begin position="22"/>
        <end position="112"/>
    </location>
</feature>
<dbReference type="AlphaFoldDB" id="A0A8S1KLN4"/>
<accession>A0A8S1KLN4</accession>
<keyword evidence="5" id="KW-0694">RNA-binding</keyword>
<dbReference type="Pfam" id="PF01248">
    <property type="entry name" value="Ribosomal_L7Ae"/>
    <property type="match status" value="1"/>
</dbReference>
<keyword evidence="7" id="KW-0539">Nucleus</keyword>
<comment type="subcellular location">
    <subcellularLocation>
        <location evidence="1">Nucleus</location>
        <location evidence="1">Nucleolus</location>
    </subcellularLocation>
</comment>
<gene>
    <name evidence="10" type="ORF">PSON_ATCC_30995.1.T0090374</name>
</gene>
<protein>
    <recommendedName>
        <fullName evidence="9">Ribosomal protein eL8/eL30/eS12/Gadd45 domain-containing protein</fullName>
    </recommendedName>
</protein>
<dbReference type="PANTHER" id="PTHR23105">
    <property type="entry name" value="RIBOSOMAL PROTEIN L7AE FAMILY MEMBER"/>
    <property type="match status" value="1"/>
</dbReference>
<evidence type="ECO:0000256" key="8">
    <source>
        <dbReference type="ARBA" id="ARBA00023274"/>
    </source>
</evidence>
<dbReference type="Proteomes" id="UP000692954">
    <property type="component" value="Unassembled WGS sequence"/>
</dbReference>
<comment type="similarity">
    <text evidence="2">Belongs to the eukaryotic ribosomal protein eL8 family.</text>
</comment>
<keyword evidence="6" id="KW-0508">mRNA splicing</keyword>
<dbReference type="GO" id="GO:0005681">
    <property type="term" value="C:spliceosomal complex"/>
    <property type="evidence" value="ECO:0007669"/>
    <property type="project" value="UniProtKB-KW"/>
</dbReference>
<sequence>MQKVEAPRIKPSPIADAKLQTKILDLLRQALNYKQLKKGANEVLKNLDKGICELVILAADCDPIEIVANIPIKCEEKNVSYCFVSTQASLGRACGISRPVVAATIVQSEGSQLKTQIIEMKDLIDQLFI</sequence>
<keyword evidence="8" id="KW-0687">Ribonucleoprotein</keyword>
<dbReference type="GO" id="GO:0003723">
    <property type="term" value="F:RNA binding"/>
    <property type="evidence" value="ECO:0007669"/>
    <property type="project" value="UniProtKB-KW"/>
</dbReference>
<evidence type="ECO:0000256" key="5">
    <source>
        <dbReference type="ARBA" id="ARBA00022884"/>
    </source>
</evidence>
<dbReference type="InterPro" id="IPR004038">
    <property type="entry name" value="Ribosomal_eL8/eL30/eS12/Gad45"/>
</dbReference>
<dbReference type="EMBL" id="CAJJDN010000009">
    <property type="protein sequence ID" value="CAD8055697.1"/>
    <property type="molecule type" value="Genomic_DNA"/>
</dbReference>
<comment type="caution">
    <text evidence="10">The sequence shown here is derived from an EMBL/GenBank/DDBJ whole genome shotgun (WGS) entry which is preliminary data.</text>
</comment>
<evidence type="ECO:0000256" key="2">
    <source>
        <dbReference type="ARBA" id="ARBA00007337"/>
    </source>
</evidence>
<keyword evidence="3" id="KW-0507">mRNA processing</keyword>
<organism evidence="10 11">
    <name type="scientific">Paramecium sonneborni</name>
    <dbReference type="NCBI Taxonomy" id="65129"/>
    <lineage>
        <taxon>Eukaryota</taxon>
        <taxon>Sar</taxon>
        <taxon>Alveolata</taxon>
        <taxon>Ciliophora</taxon>
        <taxon>Intramacronucleata</taxon>
        <taxon>Oligohymenophorea</taxon>
        <taxon>Peniculida</taxon>
        <taxon>Parameciidae</taxon>
        <taxon>Paramecium</taxon>
    </lineage>
</organism>
<dbReference type="InterPro" id="IPR050257">
    <property type="entry name" value="eL8/uL1-like"/>
</dbReference>
<proteinExistence type="inferred from homology"/>
<evidence type="ECO:0000256" key="1">
    <source>
        <dbReference type="ARBA" id="ARBA00004604"/>
    </source>
</evidence>
<keyword evidence="4" id="KW-0747">Spliceosome</keyword>
<name>A0A8S1KLN4_9CILI</name>
<reference evidence="10" key="1">
    <citation type="submission" date="2021-01" db="EMBL/GenBank/DDBJ databases">
        <authorList>
            <consortium name="Genoscope - CEA"/>
            <person name="William W."/>
        </authorList>
    </citation>
    <scope>NUCLEOTIDE SEQUENCE</scope>
</reference>
<evidence type="ECO:0000256" key="7">
    <source>
        <dbReference type="ARBA" id="ARBA00023242"/>
    </source>
</evidence>
<dbReference type="OrthoDB" id="1924699at2759"/>
<dbReference type="GO" id="GO:0008380">
    <property type="term" value="P:RNA splicing"/>
    <property type="evidence" value="ECO:0007669"/>
    <property type="project" value="UniProtKB-KW"/>
</dbReference>
<evidence type="ECO:0000313" key="10">
    <source>
        <dbReference type="EMBL" id="CAD8055697.1"/>
    </source>
</evidence>
<dbReference type="FunFam" id="3.30.1330.30:FF:000002">
    <property type="entry name" value="NHP2-like protein 1 homolog"/>
    <property type="match status" value="1"/>
</dbReference>
<evidence type="ECO:0000313" key="11">
    <source>
        <dbReference type="Proteomes" id="UP000692954"/>
    </source>
</evidence>
<evidence type="ECO:0000256" key="6">
    <source>
        <dbReference type="ARBA" id="ARBA00023187"/>
    </source>
</evidence>
<evidence type="ECO:0000256" key="4">
    <source>
        <dbReference type="ARBA" id="ARBA00022728"/>
    </source>
</evidence>
<keyword evidence="11" id="KW-1185">Reference proteome</keyword>